<protein>
    <recommendedName>
        <fullName evidence="2">CBM6 domain-containing protein</fullName>
    </recommendedName>
</protein>
<sequence length="170" mass="18388">MRVSTKITGVFAIIFFLSIIATGCVTAQKNEQGSDGGDTPARIEFEQGIIEGNILVNSQPDNEADGTIEPASGDSLYMTDSGTITVTANVPAAGDYVVKIYYALPTSYGDKENNVMVNDTDLGPQKFPATGGKWTAKWIQATLQEGDNTISISHNWGYTWFDYLTVEALF</sequence>
<dbReference type="InterPro" id="IPR005084">
    <property type="entry name" value="CBM6"/>
</dbReference>
<dbReference type="Gene3D" id="2.60.120.260">
    <property type="entry name" value="Galactose-binding domain-like"/>
    <property type="match status" value="1"/>
</dbReference>
<feature type="domain" description="CBM6" evidence="2">
    <location>
        <begin position="78"/>
        <end position="168"/>
    </location>
</feature>
<feature type="chain" id="PRO_5001938616" description="CBM6 domain-containing protein" evidence="1">
    <location>
        <begin position="28"/>
        <end position="170"/>
    </location>
</feature>
<dbReference type="GO" id="GO:0030246">
    <property type="term" value="F:carbohydrate binding"/>
    <property type="evidence" value="ECO:0007669"/>
    <property type="project" value="InterPro"/>
</dbReference>
<dbReference type="RefSeq" id="WP_037548696.1">
    <property type="nucleotide sequence ID" value="NZ_JNUP01000066.1"/>
</dbReference>
<evidence type="ECO:0000313" key="3">
    <source>
        <dbReference type="EMBL" id="KGE71451.1"/>
    </source>
</evidence>
<dbReference type="OrthoDB" id="700492at2"/>
<comment type="caution">
    <text evidence="3">The sequence shown here is derived from an EMBL/GenBank/DDBJ whole genome shotgun (WGS) entry which is preliminary data.</text>
</comment>
<dbReference type="AlphaFoldDB" id="A0A098QV62"/>
<feature type="signal peptide" evidence="1">
    <location>
        <begin position="1"/>
        <end position="27"/>
    </location>
</feature>
<keyword evidence="4" id="KW-1185">Reference proteome</keyword>
<dbReference type="STRING" id="1480694.DC28_11785"/>
<reference evidence="3 4" key="1">
    <citation type="submission" date="2014-05" db="EMBL/GenBank/DDBJ databases">
        <title>De novo Genome Sequence of Spirocheata sp.</title>
        <authorList>
            <person name="Shivani Y."/>
            <person name="Subhash Y."/>
            <person name="Tushar L."/>
            <person name="Sasikala C."/>
            <person name="Ramana C.V."/>
        </authorList>
    </citation>
    <scope>NUCLEOTIDE SEQUENCE [LARGE SCALE GENOMIC DNA]</scope>
    <source>
        <strain evidence="3 4">JC230</strain>
    </source>
</reference>
<accession>A0A098QV62</accession>
<dbReference type="EMBL" id="JNUP01000066">
    <property type="protein sequence ID" value="KGE71451.1"/>
    <property type="molecule type" value="Genomic_DNA"/>
</dbReference>
<name>A0A098QV62_9SPIO</name>
<dbReference type="SUPFAM" id="SSF49785">
    <property type="entry name" value="Galactose-binding domain-like"/>
    <property type="match status" value="1"/>
</dbReference>
<dbReference type="Pfam" id="PF16990">
    <property type="entry name" value="CBM_35"/>
    <property type="match status" value="1"/>
</dbReference>
<keyword evidence="1" id="KW-0732">Signal</keyword>
<organism evidence="3 4">
    <name type="scientific">Spirochaeta lutea</name>
    <dbReference type="NCBI Taxonomy" id="1480694"/>
    <lineage>
        <taxon>Bacteria</taxon>
        <taxon>Pseudomonadati</taxon>
        <taxon>Spirochaetota</taxon>
        <taxon>Spirochaetia</taxon>
        <taxon>Spirochaetales</taxon>
        <taxon>Spirochaetaceae</taxon>
        <taxon>Spirochaeta</taxon>
    </lineage>
</organism>
<gene>
    <name evidence="3" type="ORF">DC28_11785</name>
</gene>
<evidence type="ECO:0000259" key="2">
    <source>
        <dbReference type="Pfam" id="PF16990"/>
    </source>
</evidence>
<dbReference type="Proteomes" id="UP000029692">
    <property type="component" value="Unassembled WGS sequence"/>
</dbReference>
<dbReference type="PROSITE" id="PS51257">
    <property type="entry name" value="PROKAR_LIPOPROTEIN"/>
    <property type="match status" value="1"/>
</dbReference>
<evidence type="ECO:0000313" key="4">
    <source>
        <dbReference type="Proteomes" id="UP000029692"/>
    </source>
</evidence>
<proteinExistence type="predicted"/>
<evidence type="ECO:0000256" key="1">
    <source>
        <dbReference type="SAM" id="SignalP"/>
    </source>
</evidence>
<dbReference type="InterPro" id="IPR008979">
    <property type="entry name" value="Galactose-bd-like_sf"/>
</dbReference>